<dbReference type="Proteomes" id="UP001412067">
    <property type="component" value="Unassembled WGS sequence"/>
</dbReference>
<name>A0ABR2N2Y4_9ASPA</name>
<sequence>MEERRCVPAGEEFSEQVQEICEDLCLGVRAKEESLGSSFEKLQSVWVFCAEFISGATSEFKSGLPSPPQESLSENSSSNAYKFPPDQTRALIRTGSRFD</sequence>
<evidence type="ECO:0000313" key="3">
    <source>
        <dbReference type="Proteomes" id="UP001412067"/>
    </source>
</evidence>
<proteinExistence type="predicted"/>
<organism evidence="2 3">
    <name type="scientific">Platanthera guangdongensis</name>
    <dbReference type="NCBI Taxonomy" id="2320717"/>
    <lineage>
        <taxon>Eukaryota</taxon>
        <taxon>Viridiplantae</taxon>
        <taxon>Streptophyta</taxon>
        <taxon>Embryophyta</taxon>
        <taxon>Tracheophyta</taxon>
        <taxon>Spermatophyta</taxon>
        <taxon>Magnoliopsida</taxon>
        <taxon>Liliopsida</taxon>
        <taxon>Asparagales</taxon>
        <taxon>Orchidaceae</taxon>
        <taxon>Orchidoideae</taxon>
        <taxon>Orchideae</taxon>
        <taxon>Orchidinae</taxon>
        <taxon>Platanthera</taxon>
    </lineage>
</organism>
<keyword evidence="3" id="KW-1185">Reference proteome</keyword>
<comment type="caution">
    <text evidence="2">The sequence shown here is derived from an EMBL/GenBank/DDBJ whole genome shotgun (WGS) entry which is preliminary data.</text>
</comment>
<feature type="compositionally biased region" description="Polar residues" evidence="1">
    <location>
        <begin position="69"/>
        <end position="80"/>
    </location>
</feature>
<accession>A0ABR2N2Y4</accession>
<reference evidence="2 3" key="1">
    <citation type="journal article" date="2022" name="Nat. Plants">
        <title>Genomes of leafy and leafless Platanthera orchids illuminate the evolution of mycoheterotrophy.</title>
        <authorList>
            <person name="Li M.H."/>
            <person name="Liu K.W."/>
            <person name="Li Z."/>
            <person name="Lu H.C."/>
            <person name="Ye Q.L."/>
            <person name="Zhang D."/>
            <person name="Wang J.Y."/>
            <person name="Li Y.F."/>
            <person name="Zhong Z.M."/>
            <person name="Liu X."/>
            <person name="Yu X."/>
            <person name="Liu D.K."/>
            <person name="Tu X.D."/>
            <person name="Liu B."/>
            <person name="Hao Y."/>
            <person name="Liao X.Y."/>
            <person name="Jiang Y.T."/>
            <person name="Sun W.H."/>
            <person name="Chen J."/>
            <person name="Chen Y.Q."/>
            <person name="Ai Y."/>
            <person name="Zhai J.W."/>
            <person name="Wu S.S."/>
            <person name="Zhou Z."/>
            <person name="Hsiao Y.Y."/>
            <person name="Wu W.L."/>
            <person name="Chen Y.Y."/>
            <person name="Lin Y.F."/>
            <person name="Hsu J.L."/>
            <person name="Li C.Y."/>
            <person name="Wang Z.W."/>
            <person name="Zhao X."/>
            <person name="Zhong W.Y."/>
            <person name="Ma X.K."/>
            <person name="Ma L."/>
            <person name="Huang J."/>
            <person name="Chen G.Z."/>
            <person name="Huang M.Z."/>
            <person name="Huang L."/>
            <person name="Peng D.H."/>
            <person name="Luo Y.B."/>
            <person name="Zou S.Q."/>
            <person name="Chen S.P."/>
            <person name="Lan S."/>
            <person name="Tsai W.C."/>
            <person name="Van de Peer Y."/>
            <person name="Liu Z.J."/>
        </authorList>
    </citation>
    <scope>NUCLEOTIDE SEQUENCE [LARGE SCALE GENOMIC DNA]</scope>
    <source>
        <strain evidence="2">Lor288</strain>
    </source>
</reference>
<evidence type="ECO:0000256" key="1">
    <source>
        <dbReference type="SAM" id="MobiDB-lite"/>
    </source>
</evidence>
<dbReference type="EMBL" id="JBBWWR010000002">
    <property type="protein sequence ID" value="KAK8970145.1"/>
    <property type="molecule type" value="Genomic_DNA"/>
</dbReference>
<feature type="region of interest" description="Disordered" evidence="1">
    <location>
        <begin position="59"/>
        <end position="87"/>
    </location>
</feature>
<protein>
    <submittedName>
        <fullName evidence="2">Uncharacterized protein</fullName>
    </submittedName>
</protein>
<evidence type="ECO:0000313" key="2">
    <source>
        <dbReference type="EMBL" id="KAK8970145.1"/>
    </source>
</evidence>
<gene>
    <name evidence="2" type="ORF">KSP40_PGU010876</name>
</gene>